<feature type="domain" description="MOSC" evidence="1">
    <location>
        <begin position="32"/>
        <end position="166"/>
    </location>
</feature>
<dbReference type="Pfam" id="PF03473">
    <property type="entry name" value="MOSC"/>
    <property type="match status" value="1"/>
</dbReference>
<dbReference type="InterPro" id="IPR011037">
    <property type="entry name" value="Pyrv_Knase-like_insert_dom_sf"/>
</dbReference>
<evidence type="ECO:0000313" key="2">
    <source>
        <dbReference type="EMBL" id="MFC5648475.1"/>
    </source>
</evidence>
<evidence type="ECO:0000259" key="1">
    <source>
        <dbReference type="PROSITE" id="PS51340"/>
    </source>
</evidence>
<dbReference type="InterPro" id="IPR005163">
    <property type="entry name" value="Tri_helical_YiiM-like"/>
</dbReference>
<sequence>MAVLGKLLSLNIAKAVSVPYGSKVVETGIFKTSSGKPLRLTRTGLVGDQQADTVNHGGPDKAVCVYSADHFAYWEEQWSKPVEAGAFGENFTISGLTEENIHIGDIIRIGEAVVQVSQPRQPCFKLGVKHQIPELSLQVQQSGYTGYYFRVLQEGIVQEGDELIVEKRHEKGISIAEANVLMYENKEDRAGISRLLSVQELADSWQEHFSKRLDKLSAQE</sequence>
<reference evidence="3" key="1">
    <citation type="journal article" date="2019" name="Int. J. Syst. Evol. Microbiol.">
        <title>The Global Catalogue of Microorganisms (GCM) 10K type strain sequencing project: providing services to taxonomists for standard genome sequencing and annotation.</title>
        <authorList>
            <consortium name="The Broad Institute Genomics Platform"/>
            <consortium name="The Broad Institute Genome Sequencing Center for Infectious Disease"/>
            <person name="Wu L."/>
            <person name="Ma J."/>
        </authorList>
    </citation>
    <scope>NUCLEOTIDE SEQUENCE [LARGE SCALE GENOMIC DNA]</scope>
    <source>
        <strain evidence="3">CGMCC 1.3240</strain>
    </source>
</reference>
<accession>A0ABW0VWC8</accession>
<dbReference type="Pfam" id="PF03475">
    <property type="entry name" value="YiiM_3-alpha"/>
    <property type="match status" value="1"/>
</dbReference>
<dbReference type="PROSITE" id="PS51340">
    <property type="entry name" value="MOSC"/>
    <property type="match status" value="1"/>
</dbReference>
<protein>
    <submittedName>
        <fullName evidence="2">MOSC domain-containing protein</fullName>
    </submittedName>
</protein>
<dbReference type="Gene3D" id="2.40.33.20">
    <property type="entry name" value="PK beta-barrel domain-like"/>
    <property type="match status" value="1"/>
</dbReference>
<dbReference type="InterPro" id="IPR005302">
    <property type="entry name" value="MoCF_Sase_C"/>
</dbReference>
<dbReference type="PANTHER" id="PTHR30212:SF4">
    <property type="entry name" value="MOSC DOMAIN-CONTAINING PROTEIN"/>
    <property type="match status" value="1"/>
</dbReference>
<dbReference type="EMBL" id="JBHSOW010000016">
    <property type="protein sequence ID" value="MFC5648475.1"/>
    <property type="molecule type" value="Genomic_DNA"/>
</dbReference>
<keyword evidence="3" id="KW-1185">Reference proteome</keyword>
<gene>
    <name evidence="2" type="ORF">ACFPYJ_04915</name>
</gene>
<organism evidence="2 3">
    <name type="scientific">Paenibacillus solisilvae</name>
    <dbReference type="NCBI Taxonomy" id="2486751"/>
    <lineage>
        <taxon>Bacteria</taxon>
        <taxon>Bacillati</taxon>
        <taxon>Bacillota</taxon>
        <taxon>Bacilli</taxon>
        <taxon>Bacillales</taxon>
        <taxon>Paenibacillaceae</taxon>
        <taxon>Paenibacillus</taxon>
    </lineage>
</organism>
<proteinExistence type="predicted"/>
<name>A0ABW0VWC8_9BACL</name>
<evidence type="ECO:0000313" key="3">
    <source>
        <dbReference type="Proteomes" id="UP001596047"/>
    </source>
</evidence>
<dbReference type="PANTHER" id="PTHR30212">
    <property type="entry name" value="PROTEIN YIIM"/>
    <property type="match status" value="1"/>
</dbReference>
<dbReference type="RefSeq" id="WP_379186932.1">
    <property type="nucleotide sequence ID" value="NZ_JBHSOW010000016.1"/>
</dbReference>
<dbReference type="Proteomes" id="UP001596047">
    <property type="component" value="Unassembled WGS sequence"/>
</dbReference>
<comment type="caution">
    <text evidence="2">The sequence shown here is derived from an EMBL/GenBank/DDBJ whole genome shotgun (WGS) entry which is preliminary data.</text>
</comment>
<dbReference type="SUPFAM" id="SSF50800">
    <property type="entry name" value="PK beta-barrel domain-like"/>
    <property type="match status" value="1"/>
</dbReference>
<dbReference type="InterPro" id="IPR052353">
    <property type="entry name" value="Benzoxazolinone_Detox_Enz"/>
</dbReference>